<keyword evidence="4" id="KW-1185">Reference proteome</keyword>
<feature type="signal peptide" evidence="2">
    <location>
        <begin position="1"/>
        <end position="28"/>
    </location>
</feature>
<dbReference type="InterPro" id="IPR011992">
    <property type="entry name" value="EF-hand-dom_pair"/>
</dbReference>
<dbReference type="Gene3D" id="1.10.238.10">
    <property type="entry name" value="EF-hand"/>
    <property type="match status" value="1"/>
</dbReference>
<dbReference type="InterPro" id="IPR018247">
    <property type="entry name" value="EF_Hand_1_Ca_BS"/>
</dbReference>
<dbReference type="Proteomes" id="UP000598271">
    <property type="component" value="Unassembled WGS sequence"/>
</dbReference>
<reference evidence="3 4" key="1">
    <citation type="journal article" date="2014" name="Int. J. Syst. Evol. Microbiol.">
        <title>Complete genome sequence of Corynebacterium casei LMG S-19264T (=DSM 44701T), isolated from a smear-ripened cheese.</title>
        <authorList>
            <consortium name="US DOE Joint Genome Institute (JGI-PGF)"/>
            <person name="Walter F."/>
            <person name="Albersmeier A."/>
            <person name="Kalinowski J."/>
            <person name="Ruckert C."/>
        </authorList>
    </citation>
    <scope>NUCLEOTIDE SEQUENCE [LARGE SCALE GENOMIC DNA]</scope>
    <source>
        <strain evidence="3 4">KCTC 12866</strain>
    </source>
</reference>
<organism evidence="3 4">
    <name type="scientific">Persicitalea jodogahamensis</name>
    <dbReference type="NCBI Taxonomy" id="402147"/>
    <lineage>
        <taxon>Bacteria</taxon>
        <taxon>Pseudomonadati</taxon>
        <taxon>Bacteroidota</taxon>
        <taxon>Cytophagia</taxon>
        <taxon>Cytophagales</taxon>
        <taxon>Spirosomataceae</taxon>
        <taxon>Persicitalea</taxon>
    </lineage>
</organism>
<comment type="caution">
    <text evidence="3">The sequence shown here is derived from an EMBL/GenBank/DDBJ whole genome shotgun (WGS) entry which is preliminary data.</text>
</comment>
<dbReference type="PROSITE" id="PS00018">
    <property type="entry name" value="EF_HAND_1"/>
    <property type="match status" value="1"/>
</dbReference>
<evidence type="ECO:0000256" key="1">
    <source>
        <dbReference type="SAM" id="MobiDB-lite"/>
    </source>
</evidence>
<accession>A0A8J3D6X8</accession>
<feature type="chain" id="PRO_5035237563" evidence="2">
    <location>
        <begin position="29"/>
        <end position="160"/>
    </location>
</feature>
<dbReference type="SUPFAM" id="SSF47473">
    <property type="entry name" value="EF-hand"/>
    <property type="match status" value="1"/>
</dbReference>
<feature type="region of interest" description="Disordered" evidence="1">
    <location>
        <begin position="139"/>
        <end position="160"/>
    </location>
</feature>
<protein>
    <submittedName>
        <fullName evidence="3">Uncharacterized protein</fullName>
    </submittedName>
</protein>
<keyword evidence="2" id="KW-0732">Signal</keyword>
<name>A0A8J3D6X8_9BACT</name>
<evidence type="ECO:0000313" key="3">
    <source>
        <dbReference type="EMBL" id="GHB61974.1"/>
    </source>
</evidence>
<dbReference type="EMBL" id="BMXF01000001">
    <property type="protein sequence ID" value="GHB61974.1"/>
    <property type="molecule type" value="Genomic_DNA"/>
</dbReference>
<gene>
    <name evidence="3" type="ORF">GCM10007390_14850</name>
</gene>
<evidence type="ECO:0000313" key="4">
    <source>
        <dbReference type="Proteomes" id="UP000598271"/>
    </source>
</evidence>
<sequence>MKTKHNKLMTLTASGLSLFLMLGLTSCADNDSDTDDNGMENTEMTEDNTVTTNGNYFADWDANTDGYLDADEYSGGNFRSWDTNADNKLDENEWNTGARNNGYEGQSWADWDIDRDGFLNDGEYRTGYNNAGWYNAWDTDGDSRLSQEEYDTGMANRPNQ</sequence>
<proteinExistence type="predicted"/>
<evidence type="ECO:0000256" key="2">
    <source>
        <dbReference type="SAM" id="SignalP"/>
    </source>
</evidence>
<dbReference type="RefSeq" id="WP_189563676.1">
    <property type="nucleotide sequence ID" value="NZ_BMXF01000001.1"/>
</dbReference>
<dbReference type="AlphaFoldDB" id="A0A8J3D6X8"/>
<dbReference type="PROSITE" id="PS51257">
    <property type="entry name" value="PROKAR_LIPOPROTEIN"/>
    <property type="match status" value="1"/>
</dbReference>